<evidence type="ECO:0000256" key="4">
    <source>
        <dbReference type="ARBA" id="ARBA00022617"/>
    </source>
</evidence>
<dbReference type="Pfam" id="PF00067">
    <property type="entry name" value="p450"/>
    <property type="match status" value="1"/>
</dbReference>
<evidence type="ECO:0000256" key="2">
    <source>
        <dbReference type="ARBA" id="ARBA00004370"/>
    </source>
</evidence>
<sequence length="483" mass="54562">MTRVSAWMYLFYGTEIIQSKFDQAKNGSFDVLAPDKRYVFVSSDMHLRELDKAPDTVLSLQAASKQMLQPQYTMHRFNWFDRRGTEGVGFIRALRTLLTNNIPQILPSLSMLINTSLTDLLAEHPIVDGSRHSPVYHVIQKLVVLSNAVSFFGEDSAQNEEFMVSALQYIEETILCAEILKLMPRALTPVIGAIIQRCLSSHKAIYEVLLPIADRRCLERDLGKLGGELPKHADCIQWIMETSPRKAPWTGKRVVHELMAIWFGSVHALTTTITFAIHDLCLHPEYTEPLRAELEAEYSDFLKTGQGLPLLDSFIKESARLTPVESMSTRRQALVPFQFSDGTKLAAGDWACTPVRAIMQNEALYPAPLEFHGFRFVDKTNVSIKAANVEDHFQISQEKPSALCSADATWHVWGSGRMICPGRYYAAAVMKVVLTQIIRDYDCSLVDPGARRWFTWRSTTLPRPSTKVVFRPRENEPRPGSAV</sequence>
<evidence type="ECO:0000256" key="9">
    <source>
        <dbReference type="ARBA" id="ARBA00023004"/>
    </source>
</evidence>
<evidence type="ECO:0000256" key="11">
    <source>
        <dbReference type="ARBA" id="ARBA00023136"/>
    </source>
</evidence>
<evidence type="ECO:0000256" key="7">
    <source>
        <dbReference type="ARBA" id="ARBA00022989"/>
    </source>
</evidence>
<dbReference type="EMBL" id="JBFTWV010000112">
    <property type="protein sequence ID" value="KAL2786711.1"/>
    <property type="molecule type" value="Genomic_DNA"/>
</dbReference>
<evidence type="ECO:0000256" key="8">
    <source>
        <dbReference type="ARBA" id="ARBA00023002"/>
    </source>
</evidence>
<dbReference type="InterPro" id="IPR036396">
    <property type="entry name" value="Cyt_P450_sf"/>
</dbReference>
<comment type="caution">
    <text evidence="12">The sequence shown here is derived from an EMBL/GenBank/DDBJ whole genome shotgun (WGS) entry which is preliminary data.</text>
</comment>
<accession>A0ABR4FTW7</accession>
<evidence type="ECO:0000313" key="13">
    <source>
        <dbReference type="Proteomes" id="UP001610563"/>
    </source>
</evidence>
<dbReference type="PANTHER" id="PTHR46206:SF5">
    <property type="entry name" value="P450, PUTATIVE (EUROFUNG)-RELATED"/>
    <property type="match status" value="1"/>
</dbReference>
<dbReference type="InterPro" id="IPR001128">
    <property type="entry name" value="Cyt_P450"/>
</dbReference>
<keyword evidence="5" id="KW-0812">Transmembrane</keyword>
<comment type="similarity">
    <text evidence="3">Belongs to the cytochrome P450 family.</text>
</comment>
<evidence type="ECO:0000256" key="10">
    <source>
        <dbReference type="ARBA" id="ARBA00023033"/>
    </source>
</evidence>
<keyword evidence="7" id="KW-1133">Transmembrane helix</keyword>
<proteinExistence type="inferred from homology"/>
<keyword evidence="10" id="KW-0503">Monooxygenase</keyword>
<protein>
    <submittedName>
        <fullName evidence="12">Cytochrome P450</fullName>
    </submittedName>
</protein>
<keyword evidence="8" id="KW-0560">Oxidoreductase</keyword>
<keyword evidence="13" id="KW-1185">Reference proteome</keyword>
<dbReference type="PANTHER" id="PTHR46206">
    <property type="entry name" value="CYTOCHROME P450"/>
    <property type="match status" value="1"/>
</dbReference>
<evidence type="ECO:0000256" key="1">
    <source>
        <dbReference type="ARBA" id="ARBA00001971"/>
    </source>
</evidence>
<keyword evidence="6" id="KW-0479">Metal-binding</keyword>
<dbReference type="PRINTS" id="PR00465">
    <property type="entry name" value="EP450IV"/>
</dbReference>
<name>A0ABR4FTW7_9EURO</name>
<gene>
    <name evidence="12" type="ORF">BJX66DRAFT_341927</name>
</gene>
<comment type="subcellular location">
    <subcellularLocation>
        <location evidence="2">Membrane</location>
    </subcellularLocation>
</comment>
<evidence type="ECO:0000256" key="6">
    <source>
        <dbReference type="ARBA" id="ARBA00022723"/>
    </source>
</evidence>
<dbReference type="SUPFAM" id="SSF48264">
    <property type="entry name" value="Cytochrome P450"/>
    <property type="match status" value="1"/>
</dbReference>
<evidence type="ECO:0000256" key="3">
    <source>
        <dbReference type="ARBA" id="ARBA00010617"/>
    </source>
</evidence>
<dbReference type="Proteomes" id="UP001610563">
    <property type="component" value="Unassembled WGS sequence"/>
</dbReference>
<keyword evidence="4" id="KW-0349">Heme</keyword>
<evidence type="ECO:0000256" key="5">
    <source>
        <dbReference type="ARBA" id="ARBA00022692"/>
    </source>
</evidence>
<keyword evidence="11" id="KW-0472">Membrane</keyword>
<dbReference type="Gene3D" id="1.10.630.10">
    <property type="entry name" value="Cytochrome P450"/>
    <property type="match status" value="1"/>
</dbReference>
<organism evidence="12 13">
    <name type="scientific">Aspergillus keveii</name>
    <dbReference type="NCBI Taxonomy" id="714993"/>
    <lineage>
        <taxon>Eukaryota</taxon>
        <taxon>Fungi</taxon>
        <taxon>Dikarya</taxon>
        <taxon>Ascomycota</taxon>
        <taxon>Pezizomycotina</taxon>
        <taxon>Eurotiomycetes</taxon>
        <taxon>Eurotiomycetidae</taxon>
        <taxon>Eurotiales</taxon>
        <taxon>Aspergillaceae</taxon>
        <taxon>Aspergillus</taxon>
        <taxon>Aspergillus subgen. Nidulantes</taxon>
    </lineage>
</organism>
<dbReference type="InterPro" id="IPR002403">
    <property type="entry name" value="Cyt_P450_E_grp-IV"/>
</dbReference>
<keyword evidence="9" id="KW-0408">Iron</keyword>
<dbReference type="CDD" id="cd11041">
    <property type="entry name" value="CYP503A1-like"/>
    <property type="match status" value="1"/>
</dbReference>
<evidence type="ECO:0000313" key="12">
    <source>
        <dbReference type="EMBL" id="KAL2786711.1"/>
    </source>
</evidence>
<reference evidence="12 13" key="1">
    <citation type="submission" date="2024-07" db="EMBL/GenBank/DDBJ databases">
        <title>Section-level genome sequencing and comparative genomics of Aspergillus sections Usti and Cavernicolus.</title>
        <authorList>
            <consortium name="Lawrence Berkeley National Laboratory"/>
            <person name="Nybo J.L."/>
            <person name="Vesth T.C."/>
            <person name="Theobald S."/>
            <person name="Frisvad J.C."/>
            <person name="Larsen T.O."/>
            <person name="Kjaerboelling I."/>
            <person name="Rothschild-Mancinelli K."/>
            <person name="Lyhne E.K."/>
            <person name="Kogle M.E."/>
            <person name="Barry K."/>
            <person name="Clum A."/>
            <person name="Na H."/>
            <person name="Ledsgaard L."/>
            <person name="Lin J."/>
            <person name="Lipzen A."/>
            <person name="Kuo A."/>
            <person name="Riley R."/>
            <person name="Mondo S."/>
            <person name="Labutti K."/>
            <person name="Haridas S."/>
            <person name="Pangalinan J."/>
            <person name="Salamov A.A."/>
            <person name="Simmons B.A."/>
            <person name="Magnuson J.K."/>
            <person name="Chen J."/>
            <person name="Drula E."/>
            <person name="Henrissat B."/>
            <person name="Wiebenga A."/>
            <person name="Lubbers R.J."/>
            <person name="Gomes A.C."/>
            <person name="Makela M.R."/>
            <person name="Stajich J."/>
            <person name="Grigoriev I.V."/>
            <person name="Mortensen U.H."/>
            <person name="De Vries R.P."/>
            <person name="Baker S.E."/>
            <person name="Andersen M.R."/>
        </authorList>
    </citation>
    <scope>NUCLEOTIDE SEQUENCE [LARGE SCALE GENOMIC DNA]</scope>
    <source>
        <strain evidence="12 13">CBS 209.92</strain>
    </source>
</reference>
<comment type="cofactor">
    <cofactor evidence="1">
        <name>heme</name>
        <dbReference type="ChEBI" id="CHEBI:30413"/>
    </cofactor>
</comment>